<proteinExistence type="inferred from homology"/>
<evidence type="ECO:0000256" key="3">
    <source>
        <dbReference type="SAM" id="MobiDB-lite"/>
    </source>
</evidence>
<keyword evidence="2" id="KW-0653">Protein transport</keyword>
<reference evidence="4" key="2">
    <citation type="submission" date="2014-06" db="EMBL/GenBank/DDBJ databases">
        <title>The complete genome of Blastobotrys (Arxula) adeninivorans LS3 - a yeast of biotechnological interest.</title>
        <authorList>
            <person name="Kunze G."/>
            <person name="Gaillardin C."/>
            <person name="Czernicka M."/>
            <person name="Durrens P."/>
            <person name="Martin T."/>
            <person name="Boer E."/>
            <person name="Gabaldon T."/>
            <person name="Cruz J."/>
            <person name="Talla E."/>
            <person name="Marck C."/>
            <person name="Goffeau A."/>
            <person name="Barbe V."/>
            <person name="Baret P."/>
            <person name="Baronian K."/>
            <person name="Beier S."/>
            <person name="Bleykasten C."/>
            <person name="Bode R."/>
            <person name="Casaregola S."/>
            <person name="Despons L."/>
            <person name="Fairhead C."/>
            <person name="Giersberg M."/>
            <person name="Gierski P."/>
            <person name="Hahnel U."/>
            <person name="Hartmann A."/>
            <person name="Jankowska D."/>
            <person name="Jubin C."/>
            <person name="Jung P."/>
            <person name="Lafontaine I."/>
            <person name="Leh-Louis V."/>
            <person name="Lemaire M."/>
            <person name="Marcet-Houben M."/>
            <person name="Mascher M."/>
            <person name="Morel G."/>
            <person name="Richard G.-F."/>
            <person name="Riechen J."/>
            <person name="Sacerdot C."/>
            <person name="Sarkar A."/>
            <person name="Savel G."/>
            <person name="Schacherer J."/>
            <person name="Sherman D."/>
            <person name="Straub M.-L."/>
            <person name="Stein N."/>
            <person name="Thierry A."/>
            <person name="Trautwein-Schult A."/>
            <person name="Westhof E."/>
            <person name="Worch S."/>
            <person name="Dujon B."/>
            <person name="Souciet J.-L."/>
            <person name="Wincker P."/>
            <person name="Scholz U."/>
            <person name="Neuveglise N."/>
        </authorList>
    </citation>
    <scope>NUCLEOTIDE SEQUENCE</scope>
    <source>
        <strain evidence="4">LS3</strain>
    </source>
</reference>
<keyword evidence="2" id="KW-0333">Golgi apparatus</keyword>
<dbReference type="GO" id="GO:0000938">
    <property type="term" value="C:GARP complex"/>
    <property type="evidence" value="ECO:0007669"/>
    <property type="project" value="UniProtKB-UniRule"/>
</dbReference>
<dbReference type="GO" id="GO:0016020">
    <property type="term" value="C:membrane"/>
    <property type="evidence" value="ECO:0007669"/>
    <property type="project" value="TreeGrafter"/>
</dbReference>
<comment type="similarity">
    <text evidence="1 2">Belongs to the VPS51 family.</text>
</comment>
<dbReference type="GO" id="GO:0015031">
    <property type="term" value="P:protein transport"/>
    <property type="evidence" value="ECO:0007669"/>
    <property type="project" value="UniProtKB-UniRule"/>
</dbReference>
<dbReference type="PhylomeDB" id="A0A060TJ52"/>
<reference evidence="4" key="1">
    <citation type="submission" date="2014-02" db="EMBL/GenBank/DDBJ databases">
        <authorList>
            <person name="Genoscope - CEA"/>
        </authorList>
    </citation>
    <scope>NUCLEOTIDE SEQUENCE</scope>
    <source>
        <strain evidence="4">LS3</strain>
    </source>
</reference>
<dbReference type="GO" id="GO:0048193">
    <property type="term" value="P:Golgi vesicle transport"/>
    <property type="evidence" value="ECO:0007669"/>
    <property type="project" value="TreeGrafter"/>
</dbReference>
<dbReference type="InterPro" id="IPR014812">
    <property type="entry name" value="Vps51"/>
</dbReference>
<keyword evidence="2" id="KW-0813">Transport</keyword>
<evidence type="ECO:0000313" key="4">
    <source>
        <dbReference type="EMBL" id="CDP38857.1"/>
    </source>
</evidence>
<dbReference type="GO" id="GO:0005829">
    <property type="term" value="C:cytosol"/>
    <property type="evidence" value="ECO:0007669"/>
    <property type="project" value="GOC"/>
</dbReference>
<dbReference type="GO" id="GO:1990745">
    <property type="term" value="C:EARP complex"/>
    <property type="evidence" value="ECO:0007669"/>
    <property type="project" value="TreeGrafter"/>
</dbReference>
<dbReference type="PANTHER" id="PTHR15954:SF4">
    <property type="entry name" value="VACUOLAR PROTEIN SORTING-ASSOCIATED PROTEIN 51 HOMOLOG"/>
    <property type="match status" value="1"/>
</dbReference>
<feature type="region of interest" description="Disordered" evidence="3">
    <location>
        <begin position="22"/>
        <end position="54"/>
    </location>
</feature>
<dbReference type="PANTHER" id="PTHR15954">
    <property type="entry name" value="VACUOLAR PROTEIN SORTING-ASSOCIATED PROTEIN 51 HOMOLOG"/>
    <property type="match status" value="1"/>
</dbReference>
<dbReference type="GO" id="GO:0007030">
    <property type="term" value="P:Golgi organization"/>
    <property type="evidence" value="ECO:0007669"/>
    <property type="project" value="UniProtKB-UniRule"/>
</dbReference>
<evidence type="ECO:0000256" key="1">
    <source>
        <dbReference type="ARBA" id="ARBA00006080"/>
    </source>
</evidence>
<name>A0A060TJ52_BLAAD</name>
<comment type="subcellular location">
    <subcellularLocation>
        <location evidence="2">Golgi apparatus</location>
        <location evidence="2">trans-Golgi network</location>
    </subcellularLocation>
</comment>
<dbReference type="GO" id="GO:0032456">
    <property type="term" value="P:endocytic recycling"/>
    <property type="evidence" value="ECO:0007669"/>
    <property type="project" value="TreeGrafter"/>
</dbReference>
<evidence type="ECO:0000256" key="2">
    <source>
        <dbReference type="RuleBase" id="RU368010"/>
    </source>
</evidence>
<sequence>MSASAQTSSSARRKALREFYKLQSLKEQSEPRRDGSIDSEDVEGQVVARSELDDAADPDDFVKKIIQQSSVKELLTTENGLAREMRTLESEQKSLVYNNYNKLISAASTLESLQKTHDIQTQLDNLGTKLASISSINQTLPNIEPGDQTGAELSHAARWVLGVEGRMTLLRNQGKQQDAISEGNRALELIDKWVTDLPEDSKSQKELTVIKERISAIVSVLS</sequence>
<keyword evidence="2" id="KW-0445">Lipid transport</keyword>
<protein>
    <recommendedName>
        <fullName evidence="2">Vacuolar protein sorting-associated protein 51 homolog</fullName>
    </recommendedName>
</protein>
<dbReference type="GO" id="GO:0042147">
    <property type="term" value="P:retrograde transport, endosome to Golgi"/>
    <property type="evidence" value="ECO:0007669"/>
    <property type="project" value="UniProtKB-UniRule"/>
</dbReference>
<gene>
    <name evidence="4" type="ORF">GNLVRS02_ARAD1D44220g</name>
</gene>
<organism evidence="4">
    <name type="scientific">Blastobotrys adeninivorans</name>
    <name type="common">Yeast</name>
    <name type="synonym">Arxula adeninivorans</name>
    <dbReference type="NCBI Taxonomy" id="409370"/>
    <lineage>
        <taxon>Eukaryota</taxon>
        <taxon>Fungi</taxon>
        <taxon>Dikarya</taxon>
        <taxon>Ascomycota</taxon>
        <taxon>Saccharomycotina</taxon>
        <taxon>Dipodascomycetes</taxon>
        <taxon>Dipodascales</taxon>
        <taxon>Trichomonascaceae</taxon>
        <taxon>Blastobotrys</taxon>
    </lineage>
</organism>
<dbReference type="Pfam" id="PF08700">
    <property type="entry name" value="VPS51_Exo84_N"/>
    <property type="match status" value="1"/>
</dbReference>
<dbReference type="GO" id="GO:0006869">
    <property type="term" value="P:lipid transport"/>
    <property type="evidence" value="ECO:0007669"/>
    <property type="project" value="UniProtKB-UniRule"/>
</dbReference>
<dbReference type="EMBL" id="HG937694">
    <property type="protein sequence ID" value="CDP38857.1"/>
    <property type="molecule type" value="Genomic_DNA"/>
</dbReference>
<feature type="compositionally biased region" description="Basic and acidic residues" evidence="3">
    <location>
        <begin position="27"/>
        <end position="36"/>
    </location>
</feature>
<accession>A0A060TJ52</accession>
<dbReference type="AlphaFoldDB" id="A0A060TJ52"/>
<comment type="subunit">
    <text evidence="2">Component of the Golgi-associated retrograde protein (GARP) complex.</text>
</comment>
<comment type="function">
    <text evidence="2">Acts as component of the GARP complex that is involved in retrograde transport from early and late endosomes to the trans-Golgi network (TGN).</text>
</comment>